<feature type="binding site" evidence="11">
    <location>
        <position position="205"/>
    </location>
    <ligand>
        <name>[4Fe-4S] cluster</name>
        <dbReference type="ChEBI" id="CHEBI:49883"/>
        <label>2</label>
        <note>4Fe-4S-S-AdoMet</note>
    </ligand>
</feature>
<evidence type="ECO:0000256" key="1">
    <source>
        <dbReference type="ARBA" id="ARBA00003234"/>
    </source>
</evidence>
<keyword evidence="7 11" id="KW-0479">Metal-binding</keyword>
<dbReference type="InterPro" id="IPR058240">
    <property type="entry name" value="rSAM_sf"/>
</dbReference>
<keyword evidence="5 11" id="KW-0949">S-adenosyl-L-methionine</keyword>
<dbReference type="PANTHER" id="PTHR43020">
    <property type="entry name" value="CDK5 REGULATORY SUBUNIT-ASSOCIATED PROTEIN 1"/>
    <property type="match status" value="1"/>
</dbReference>
<feature type="binding site" evidence="11">
    <location>
        <position position="93"/>
    </location>
    <ligand>
        <name>[4Fe-4S] cluster</name>
        <dbReference type="ChEBI" id="CHEBI:49883"/>
        <label>1</label>
    </ligand>
</feature>
<keyword evidence="2 11" id="KW-0004">4Fe-4S</keyword>
<comment type="subcellular location">
    <subcellularLocation>
        <location evidence="11">Cytoplasm</location>
    </subcellularLocation>
</comment>
<feature type="domain" description="MTTase N-terminal" evidence="14">
    <location>
        <begin position="46"/>
        <end position="164"/>
    </location>
</feature>
<dbReference type="GO" id="GO:0035597">
    <property type="term" value="F:tRNA-2-methylthio-N(6)-dimethylallyladenosine(37) synthase activity"/>
    <property type="evidence" value="ECO:0007669"/>
    <property type="project" value="UniProtKB-EC"/>
</dbReference>
<dbReference type="InterPro" id="IPR006463">
    <property type="entry name" value="MiaB_methiolase"/>
</dbReference>
<keyword evidence="4 11" id="KW-0808">Transferase</keyword>
<dbReference type="EMBL" id="JAUZQE010000002">
    <property type="protein sequence ID" value="MDR4124660.1"/>
    <property type="molecule type" value="Genomic_DNA"/>
</dbReference>
<dbReference type="SFLD" id="SFLDF00273">
    <property type="entry name" value="(dimethylallyl)adenosine_tRNA"/>
    <property type="match status" value="1"/>
</dbReference>
<dbReference type="Pfam" id="PF00919">
    <property type="entry name" value="UPF0004"/>
    <property type="match status" value="1"/>
</dbReference>
<dbReference type="PROSITE" id="PS01278">
    <property type="entry name" value="MTTASE_RADICAL"/>
    <property type="match status" value="1"/>
</dbReference>
<gene>
    <name evidence="11 16" type="primary">miaB</name>
    <name evidence="16" type="ORF">Q8947_01520</name>
</gene>
<accession>A0ABU1D2J9</accession>
<evidence type="ECO:0000256" key="10">
    <source>
        <dbReference type="ARBA" id="ARBA00033765"/>
    </source>
</evidence>
<feature type="domain" description="Radical SAM core" evidence="15">
    <location>
        <begin position="187"/>
        <end position="420"/>
    </location>
</feature>
<dbReference type="HAMAP" id="MF_01864">
    <property type="entry name" value="tRNA_metthiotr_MiaB"/>
    <property type="match status" value="1"/>
</dbReference>
<keyword evidence="17" id="KW-1185">Reference proteome</keyword>
<feature type="binding site" evidence="11">
    <location>
        <position position="55"/>
    </location>
    <ligand>
        <name>[4Fe-4S] cluster</name>
        <dbReference type="ChEBI" id="CHEBI:49883"/>
        <label>1</label>
    </ligand>
</feature>
<evidence type="ECO:0000256" key="5">
    <source>
        <dbReference type="ARBA" id="ARBA00022691"/>
    </source>
</evidence>
<dbReference type="InterPro" id="IPR005839">
    <property type="entry name" value="Methylthiotransferase"/>
</dbReference>
<evidence type="ECO:0000256" key="9">
    <source>
        <dbReference type="ARBA" id="ARBA00023014"/>
    </source>
</evidence>
<dbReference type="CDD" id="cd01335">
    <property type="entry name" value="Radical_SAM"/>
    <property type="match status" value="1"/>
</dbReference>
<dbReference type="NCBIfam" id="TIGR00089">
    <property type="entry name" value="MiaB/RimO family radical SAM methylthiotransferase"/>
    <property type="match status" value="1"/>
</dbReference>
<name>A0ABU1D2J9_9BURK</name>
<dbReference type="RefSeq" id="WP_347286273.1">
    <property type="nucleotide sequence ID" value="NZ_JAUZQE010000002.1"/>
</dbReference>
<keyword evidence="8 11" id="KW-0408">Iron</keyword>
<feature type="binding site" evidence="11">
    <location>
        <position position="127"/>
    </location>
    <ligand>
        <name>[4Fe-4S] cluster</name>
        <dbReference type="ChEBI" id="CHEBI:49883"/>
        <label>1</label>
    </ligand>
</feature>
<feature type="domain" description="TRAM" evidence="13">
    <location>
        <begin position="423"/>
        <end position="486"/>
    </location>
</feature>
<dbReference type="SFLD" id="SFLDG01061">
    <property type="entry name" value="methylthiotransferase"/>
    <property type="match status" value="1"/>
</dbReference>
<protein>
    <recommendedName>
        <fullName evidence="10 11">tRNA-2-methylthio-N(6)-dimethylallyladenosine synthase</fullName>
        <ecNumber evidence="10 11">2.8.4.3</ecNumber>
    </recommendedName>
    <alternativeName>
        <fullName evidence="11">(Dimethylallyl)adenosine tRNA methylthiotransferase MiaB</fullName>
    </alternativeName>
    <alternativeName>
        <fullName evidence="11">tRNA-i(6)A37 methylthiotransferase</fullName>
    </alternativeName>
</protein>
<comment type="cofactor">
    <cofactor evidence="11">
        <name>[4Fe-4S] cluster</name>
        <dbReference type="ChEBI" id="CHEBI:49883"/>
    </cofactor>
    <text evidence="11">Binds 2 [4Fe-4S] clusters. One cluster is coordinated with 3 cysteines and an exchangeable S-adenosyl-L-methionine.</text>
</comment>
<dbReference type="Gene3D" id="3.80.30.20">
    <property type="entry name" value="tm_1862 like domain"/>
    <property type="match status" value="1"/>
</dbReference>
<dbReference type="SUPFAM" id="SSF102114">
    <property type="entry name" value="Radical SAM enzymes"/>
    <property type="match status" value="1"/>
</dbReference>
<comment type="catalytic activity">
    <reaction evidence="11">
        <text>N(6)-dimethylallyladenosine(37) in tRNA + (sulfur carrier)-SH + AH2 + 2 S-adenosyl-L-methionine = 2-methylsulfanyl-N(6)-dimethylallyladenosine(37) in tRNA + (sulfur carrier)-H + 5'-deoxyadenosine + L-methionine + A + S-adenosyl-L-homocysteine + 2 H(+)</text>
        <dbReference type="Rhea" id="RHEA:37067"/>
        <dbReference type="Rhea" id="RHEA-COMP:10375"/>
        <dbReference type="Rhea" id="RHEA-COMP:10376"/>
        <dbReference type="Rhea" id="RHEA-COMP:14737"/>
        <dbReference type="Rhea" id="RHEA-COMP:14739"/>
        <dbReference type="ChEBI" id="CHEBI:13193"/>
        <dbReference type="ChEBI" id="CHEBI:15378"/>
        <dbReference type="ChEBI" id="CHEBI:17319"/>
        <dbReference type="ChEBI" id="CHEBI:17499"/>
        <dbReference type="ChEBI" id="CHEBI:29917"/>
        <dbReference type="ChEBI" id="CHEBI:57844"/>
        <dbReference type="ChEBI" id="CHEBI:57856"/>
        <dbReference type="ChEBI" id="CHEBI:59789"/>
        <dbReference type="ChEBI" id="CHEBI:64428"/>
        <dbReference type="ChEBI" id="CHEBI:74415"/>
        <dbReference type="ChEBI" id="CHEBI:74417"/>
        <dbReference type="EC" id="2.8.4.3"/>
    </reaction>
</comment>
<dbReference type="InterPro" id="IPR002792">
    <property type="entry name" value="TRAM_dom"/>
</dbReference>
<evidence type="ECO:0000256" key="7">
    <source>
        <dbReference type="ARBA" id="ARBA00022723"/>
    </source>
</evidence>
<evidence type="ECO:0000256" key="2">
    <source>
        <dbReference type="ARBA" id="ARBA00022485"/>
    </source>
</evidence>
<evidence type="ECO:0000313" key="17">
    <source>
        <dbReference type="Proteomes" id="UP001232156"/>
    </source>
</evidence>
<evidence type="ECO:0000256" key="8">
    <source>
        <dbReference type="ARBA" id="ARBA00023004"/>
    </source>
</evidence>
<dbReference type="SMART" id="SM00729">
    <property type="entry name" value="Elp3"/>
    <property type="match status" value="1"/>
</dbReference>
<dbReference type="Pfam" id="PF01938">
    <property type="entry name" value="TRAM"/>
    <property type="match status" value="1"/>
</dbReference>
<dbReference type="InterPro" id="IPR023404">
    <property type="entry name" value="rSAM_horseshoe"/>
</dbReference>
<dbReference type="InterPro" id="IPR013848">
    <property type="entry name" value="Methylthiotransferase_N"/>
</dbReference>
<dbReference type="PANTHER" id="PTHR43020:SF2">
    <property type="entry name" value="MITOCHONDRIAL TRNA METHYLTHIOTRANSFERASE CDK5RAP1"/>
    <property type="match status" value="1"/>
</dbReference>
<comment type="similarity">
    <text evidence="11">Belongs to the methylthiotransferase family. MiaB subfamily.</text>
</comment>
<feature type="binding site" evidence="11">
    <location>
        <position position="201"/>
    </location>
    <ligand>
        <name>[4Fe-4S] cluster</name>
        <dbReference type="ChEBI" id="CHEBI:49883"/>
        <label>2</label>
        <note>4Fe-4S-S-AdoMet</note>
    </ligand>
</feature>
<dbReference type="Pfam" id="PF04055">
    <property type="entry name" value="Radical_SAM"/>
    <property type="match status" value="1"/>
</dbReference>
<keyword evidence="9 11" id="KW-0411">Iron-sulfur</keyword>
<evidence type="ECO:0000259" key="15">
    <source>
        <dbReference type="PROSITE" id="PS51918"/>
    </source>
</evidence>
<comment type="subunit">
    <text evidence="11">Monomer.</text>
</comment>
<organism evidence="16 17">
    <name type="scientific">Yanghanlia caeni</name>
    <dbReference type="NCBI Taxonomy" id="3064283"/>
    <lineage>
        <taxon>Bacteria</taxon>
        <taxon>Pseudomonadati</taxon>
        <taxon>Pseudomonadota</taxon>
        <taxon>Betaproteobacteria</taxon>
        <taxon>Burkholderiales</taxon>
        <taxon>Alcaligenaceae</taxon>
        <taxon>Yanghanlia</taxon>
    </lineage>
</organism>
<dbReference type="InterPro" id="IPR038135">
    <property type="entry name" value="Methylthiotransferase_N_sf"/>
</dbReference>
<feature type="region of interest" description="Disordered" evidence="12">
    <location>
        <begin position="1"/>
        <end position="43"/>
    </location>
</feature>
<comment type="caution">
    <text evidence="16">The sequence shown here is derived from an EMBL/GenBank/DDBJ whole genome shotgun (WGS) entry which is preliminary data.</text>
</comment>
<sequence>MQETSLKRPTAGAPAAAEPRPAVIAAAPQTDTPVSELQPDATQRPRKVFVRTFGCQMNEYDSDKMIDVLRKSHGAAERVNTPEEADIILFNTCSVREKAQEKVFSDLGRVRHLKEQNPEVVIGVGGCVASQEGEAIVSRAPFVDVVFGPQTLHRLPELIARRRRSGHAQVDISFPEIEKFDALPPARVEGPTAFVSIMEGCSKYCSFCVVPYTRGPEVSRPFEDVLVEVADLADQGVKEVTLLGQNVNAYRGAIDDSGAIADFAMLLEYVHEIPGIERIRYTTSHPKEMTSRLIEAHGKLPKLVPFLHLPVQAGSDRVLAAMKRGYTTLEFKSIVRRLRQARPDITLSSDFIVGFPGETEDDFQKTLDLIRDIGFDQSFSFVYSRRPGTPAADLHDDTPQEQKLERLYRLQELVNAQAAAISEAMVGTVQRILVERPSRKDPNEFAGRTENNRVVNFVGHPRLVGQMVDVVITRCMTHTLRGRLVEAGERPLASKETA</sequence>
<dbReference type="InterPro" id="IPR007197">
    <property type="entry name" value="rSAM"/>
</dbReference>
<dbReference type="InterPro" id="IPR020612">
    <property type="entry name" value="Methylthiotransferase_CS"/>
</dbReference>
<evidence type="ECO:0000256" key="3">
    <source>
        <dbReference type="ARBA" id="ARBA00022490"/>
    </source>
</evidence>
<dbReference type="PROSITE" id="PS51449">
    <property type="entry name" value="MTTASE_N"/>
    <property type="match status" value="1"/>
</dbReference>
<dbReference type="InterPro" id="IPR006638">
    <property type="entry name" value="Elp3/MiaA/NifB-like_rSAM"/>
</dbReference>
<comment type="function">
    <text evidence="1 11">Catalyzes the methylthiolation of N6-(dimethylallyl)adenosine (i(6)A), leading to the formation of 2-methylthio-N6-(dimethylallyl)adenosine (ms(2)i(6)A) at position 37 in tRNAs that read codons beginning with uridine.</text>
</comment>
<evidence type="ECO:0000256" key="6">
    <source>
        <dbReference type="ARBA" id="ARBA00022694"/>
    </source>
</evidence>
<dbReference type="Gene3D" id="3.40.50.12160">
    <property type="entry name" value="Methylthiotransferase, N-terminal domain"/>
    <property type="match status" value="1"/>
</dbReference>
<dbReference type="NCBIfam" id="TIGR01574">
    <property type="entry name" value="miaB-methiolase"/>
    <property type="match status" value="1"/>
</dbReference>
<evidence type="ECO:0000313" key="16">
    <source>
        <dbReference type="EMBL" id="MDR4124660.1"/>
    </source>
</evidence>
<dbReference type="EC" id="2.8.4.3" evidence="10 11"/>
<proteinExistence type="inferred from homology"/>
<evidence type="ECO:0000256" key="12">
    <source>
        <dbReference type="SAM" id="MobiDB-lite"/>
    </source>
</evidence>
<dbReference type="PROSITE" id="PS50926">
    <property type="entry name" value="TRAM"/>
    <property type="match status" value="1"/>
</dbReference>
<evidence type="ECO:0000259" key="14">
    <source>
        <dbReference type="PROSITE" id="PS51449"/>
    </source>
</evidence>
<evidence type="ECO:0000259" key="13">
    <source>
        <dbReference type="PROSITE" id="PS50926"/>
    </source>
</evidence>
<dbReference type="SFLD" id="SFLDS00029">
    <property type="entry name" value="Radical_SAM"/>
    <property type="match status" value="1"/>
</dbReference>
<feature type="compositionally biased region" description="Low complexity" evidence="12">
    <location>
        <begin position="9"/>
        <end position="28"/>
    </location>
</feature>
<reference evidence="16 17" key="1">
    <citation type="submission" date="2023-08" db="EMBL/GenBank/DDBJ databases">
        <title>Alcaligenaceae gen. nov., a novel taxon isolated from the sludge of Yixing Pesticide Factory.</title>
        <authorList>
            <person name="Ruan L."/>
        </authorList>
    </citation>
    <scope>NUCLEOTIDE SEQUENCE [LARGE SCALE GENOMIC DNA]</scope>
    <source>
        <strain evidence="16 17">LG-2</strain>
    </source>
</reference>
<evidence type="ECO:0000256" key="11">
    <source>
        <dbReference type="HAMAP-Rule" id="MF_01864"/>
    </source>
</evidence>
<dbReference type="Proteomes" id="UP001232156">
    <property type="component" value="Unassembled WGS sequence"/>
</dbReference>
<keyword evidence="6 11" id="KW-0819">tRNA processing</keyword>
<feature type="binding site" evidence="11">
    <location>
        <position position="208"/>
    </location>
    <ligand>
        <name>[4Fe-4S] cluster</name>
        <dbReference type="ChEBI" id="CHEBI:49883"/>
        <label>2</label>
        <note>4Fe-4S-S-AdoMet</note>
    </ligand>
</feature>
<evidence type="ECO:0000256" key="4">
    <source>
        <dbReference type="ARBA" id="ARBA00022679"/>
    </source>
</evidence>
<dbReference type="SFLD" id="SFLDG01082">
    <property type="entry name" value="B12-binding_domain_containing"/>
    <property type="match status" value="1"/>
</dbReference>
<keyword evidence="3 11" id="KW-0963">Cytoplasm</keyword>
<dbReference type="PROSITE" id="PS51918">
    <property type="entry name" value="RADICAL_SAM"/>
    <property type="match status" value="1"/>
</dbReference>